<dbReference type="EMBL" id="FJVC01000489">
    <property type="protein sequence ID" value="CZT51441.1"/>
    <property type="molecule type" value="Genomic_DNA"/>
</dbReference>
<name>A0A1E1MQR7_RHYSE</name>
<reference evidence="2" key="1">
    <citation type="submission" date="2016-03" db="EMBL/GenBank/DDBJ databases">
        <authorList>
            <person name="Guldener U."/>
        </authorList>
    </citation>
    <scope>NUCLEOTIDE SEQUENCE [LARGE SCALE GENOMIC DNA]</scope>
</reference>
<sequence length="98" mass="11415">MAGRDYHPSSDRDQLASARSVSHNLFLPNPSYTLDHMTHWNQKQSRSGVYPDTGRRLDWVELQVPAIETPDYGMNGMNRWISKRPPRQGVLLAWERHE</sequence>
<evidence type="ECO:0000313" key="1">
    <source>
        <dbReference type="EMBL" id="CZT51441.1"/>
    </source>
</evidence>
<evidence type="ECO:0000313" key="2">
    <source>
        <dbReference type="Proteomes" id="UP000177625"/>
    </source>
</evidence>
<keyword evidence="2" id="KW-1185">Reference proteome</keyword>
<dbReference type="AlphaFoldDB" id="A0A1E1MQR7"/>
<organism evidence="1 2">
    <name type="scientific">Rhynchosporium secalis</name>
    <name type="common">Barley scald fungus</name>
    <dbReference type="NCBI Taxonomy" id="38038"/>
    <lineage>
        <taxon>Eukaryota</taxon>
        <taxon>Fungi</taxon>
        <taxon>Dikarya</taxon>
        <taxon>Ascomycota</taxon>
        <taxon>Pezizomycotina</taxon>
        <taxon>Leotiomycetes</taxon>
        <taxon>Helotiales</taxon>
        <taxon>Ploettnerulaceae</taxon>
        <taxon>Rhynchosporium</taxon>
    </lineage>
</organism>
<accession>A0A1E1MQR7</accession>
<gene>
    <name evidence="1" type="ORF">RSE6_12586</name>
</gene>
<protein>
    <submittedName>
        <fullName evidence="1">Uncharacterized protein</fullName>
    </submittedName>
</protein>
<proteinExistence type="predicted"/>
<dbReference type="Proteomes" id="UP000177625">
    <property type="component" value="Unassembled WGS sequence"/>
</dbReference>